<keyword evidence="2" id="KW-0472">Membrane</keyword>
<feature type="domain" description="Tyr recombinase" evidence="3">
    <location>
        <begin position="41"/>
        <end position="83"/>
    </location>
</feature>
<comment type="caution">
    <text evidence="4">The sequence shown here is derived from an EMBL/GenBank/DDBJ whole genome shotgun (WGS) entry which is preliminary data.</text>
</comment>
<keyword evidence="2" id="KW-1133">Transmembrane helix</keyword>
<dbReference type="GO" id="GO:0003677">
    <property type="term" value="F:DNA binding"/>
    <property type="evidence" value="ECO:0007669"/>
    <property type="project" value="InterPro"/>
</dbReference>
<dbReference type="Gene3D" id="1.10.443.10">
    <property type="entry name" value="Intergrase catalytic core"/>
    <property type="match status" value="1"/>
</dbReference>
<dbReference type="EMBL" id="JAQNSG010000003">
    <property type="protein sequence ID" value="MDC1879313.1"/>
    <property type="molecule type" value="Genomic_DNA"/>
</dbReference>
<keyword evidence="1" id="KW-0233">DNA recombination</keyword>
<name>A0AAW6GKZ6_BACUN</name>
<sequence>MAQYSALRCVFGIWQNNEKPLISNGLRFVVTCLQAAALWVLFHLARHTFATEICLTQGVPIESVSKMLGHTNIQTTQIYARVVDRKLSHDMAVLEQKLQSKGKRPIAIVNP</sequence>
<evidence type="ECO:0000313" key="5">
    <source>
        <dbReference type="Proteomes" id="UP001213309"/>
    </source>
</evidence>
<keyword evidence="2" id="KW-0812">Transmembrane</keyword>
<dbReference type="GO" id="GO:0006310">
    <property type="term" value="P:DNA recombination"/>
    <property type="evidence" value="ECO:0007669"/>
    <property type="project" value="UniProtKB-KW"/>
</dbReference>
<dbReference type="AlphaFoldDB" id="A0AAW6GKZ6"/>
<reference evidence="4" key="1">
    <citation type="submission" date="2022-10" db="EMBL/GenBank/DDBJ databases">
        <title>Human gut microbiome strain richness.</title>
        <authorList>
            <person name="Chen-Liaw A."/>
        </authorList>
    </citation>
    <scope>NUCLEOTIDE SEQUENCE</scope>
    <source>
        <strain evidence="4">1001713st2_A4_1001713B170214_170313</strain>
    </source>
</reference>
<dbReference type="Proteomes" id="UP001213309">
    <property type="component" value="Unassembled WGS sequence"/>
</dbReference>
<dbReference type="Pfam" id="PF00589">
    <property type="entry name" value="Phage_integrase"/>
    <property type="match status" value="1"/>
</dbReference>
<evidence type="ECO:0000256" key="2">
    <source>
        <dbReference type="SAM" id="Phobius"/>
    </source>
</evidence>
<gene>
    <name evidence="4" type="ORF">POZ24_04650</name>
</gene>
<dbReference type="SUPFAM" id="SSF56349">
    <property type="entry name" value="DNA breaking-rejoining enzymes"/>
    <property type="match status" value="1"/>
</dbReference>
<dbReference type="InterPro" id="IPR011010">
    <property type="entry name" value="DNA_brk_join_enz"/>
</dbReference>
<evidence type="ECO:0000256" key="1">
    <source>
        <dbReference type="ARBA" id="ARBA00023172"/>
    </source>
</evidence>
<feature type="transmembrane region" description="Helical" evidence="2">
    <location>
        <begin position="25"/>
        <end position="45"/>
    </location>
</feature>
<protein>
    <submittedName>
        <fullName evidence="4">Tyrosine-type recombinase/integrase</fullName>
    </submittedName>
</protein>
<organism evidence="4 5">
    <name type="scientific">Bacteroides uniformis</name>
    <dbReference type="NCBI Taxonomy" id="820"/>
    <lineage>
        <taxon>Bacteria</taxon>
        <taxon>Pseudomonadati</taxon>
        <taxon>Bacteroidota</taxon>
        <taxon>Bacteroidia</taxon>
        <taxon>Bacteroidales</taxon>
        <taxon>Bacteroidaceae</taxon>
        <taxon>Bacteroides</taxon>
    </lineage>
</organism>
<evidence type="ECO:0000259" key="3">
    <source>
        <dbReference type="Pfam" id="PF00589"/>
    </source>
</evidence>
<dbReference type="InterPro" id="IPR013762">
    <property type="entry name" value="Integrase-like_cat_sf"/>
</dbReference>
<proteinExistence type="predicted"/>
<evidence type="ECO:0000313" key="4">
    <source>
        <dbReference type="EMBL" id="MDC1879313.1"/>
    </source>
</evidence>
<dbReference type="InterPro" id="IPR002104">
    <property type="entry name" value="Integrase_catalytic"/>
</dbReference>
<accession>A0AAW6GKZ6</accession>
<dbReference type="GO" id="GO:0015074">
    <property type="term" value="P:DNA integration"/>
    <property type="evidence" value="ECO:0007669"/>
    <property type="project" value="InterPro"/>
</dbReference>